<sequence length="263" mass="30740">MLRRFDGPQKAKNPAWIRYVVIFFVSSQIIRYIYHLYAGKLYDQIPNYFFGYSFQQELYNEVVAYLIDAFQVMFISMPIMTFIFFYIVVCDDVKCIIKHFQKSFVFKDTCNYEILFHYYYAIKSAADMIDNTVGFLVFTTIIYNSCATFFSLHVTLQSDMDYVDSVAFYYWFASNYALFIIMTASAASVADASDEVASTVLILPEVKGNSNWSQQRFIALVDKKITFTVWKITPIRRNFIFGVSGLIFTYSLMFHSLSPDKRD</sequence>
<reference evidence="2" key="1">
    <citation type="submission" date="2020-08" db="EMBL/GenBank/DDBJ databases">
        <title>Multicomponent nature underlies the extraordinary mechanical properties of spider dragline silk.</title>
        <authorList>
            <person name="Kono N."/>
            <person name="Nakamura H."/>
            <person name="Mori M."/>
            <person name="Yoshida Y."/>
            <person name="Ohtoshi R."/>
            <person name="Malay A.D."/>
            <person name="Moran D.A.P."/>
            <person name="Tomita M."/>
            <person name="Numata K."/>
            <person name="Arakawa K."/>
        </authorList>
    </citation>
    <scope>NUCLEOTIDE SEQUENCE</scope>
</reference>
<accession>A0A8X6NXG7</accession>
<feature type="transmembrane region" description="Helical" evidence="1">
    <location>
        <begin position="16"/>
        <end position="34"/>
    </location>
</feature>
<feature type="transmembrane region" description="Helical" evidence="1">
    <location>
        <begin position="239"/>
        <end position="257"/>
    </location>
</feature>
<keyword evidence="3" id="KW-1185">Reference proteome</keyword>
<feature type="transmembrane region" description="Helical" evidence="1">
    <location>
        <begin position="133"/>
        <end position="156"/>
    </location>
</feature>
<dbReference type="Proteomes" id="UP000887013">
    <property type="component" value="Unassembled WGS sequence"/>
</dbReference>
<dbReference type="EMBL" id="BMAW01014758">
    <property type="protein sequence ID" value="GFT40310.1"/>
    <property type="molecule type" value="Genomic_DNA"/>
</dbReference>
<name>A0A8X6NXG7_NEPPI</name>
<keyword evidence="1" id="KW-0472">Membrane</keyword>
<gene>
    <name evidence="2" type="primary">AVEN_53302_1</name>
    <name evidence="2" type="ORF">NPIL_138921</name>
</gene>
<protein>
    <submittedName>
        <fullName evidence="2">Uncharacterized protein</fullName>
    </submittedName>
</protein>
<feature type="transmembrane region" description="Helical" evidence="1">
    <location>
        <begin position="62"/>
        <end position="89"/>
    </location>
</feature>
<dbReference type="OrthoDB" id="6415966at2759"/>
<feature type="transmembrane region" description="Helical" evidence="1">
    <location>
        <begin position="168"/>
        <end position="190"/>
    </location>
</feature>
<dbReference type="AlphaFoldDB" id="A0A8X6NXG7"/>
<keyword evidence="1" id="KW-1133">Transmembrane helix</keyword>
<evidence type="ECO:0000256" key="1">
    <source>
        <dbReference type="SAM" id="Phobius"/>
    </source>
</evidence>
<organism evidence="2 3">
    <name type="scientific">Nephila pilipes</name>
    <name type="common">Giant wood spider</name>
    <name type="synonym">Nephila maculata</name>
    <dbReference type="NCBI Taxonomy" id="299642"/>
    <lineage>
        <taxon>Eukaryota</taxon>
        <taxon>Metazoa</taxon>
        <taxon>Ecdysozoa</taxon>
        <taxon>Arthropoda</taxon>
        <taxon>Chelicerata</taxon>
        <taxon>Arachnida</taxon>
        <taxon>Araneae</taxon>
        <taxon>Araneomorphae</taxon>
        <taxon>Entelegynae</taxon>
        <taxon>Araneoidea</taxon>
        <taxon>Nephilidae</taxon>
        <taxon>Nephila</taxon>
    </lineage>
</organism>
<keyword evidence="1" id="KW-0812">Transmembrane</keyword>
<evidence type="ECO:0000313" key="2">
    <source>
        <dbReference type="EMBL" id="GFT40310.1"/>
    </source>
</evidence>
<proteinExistence type="predicted"/>
<comment type="caution">
    <text evidence="2">The sequence shown here is derived from an EMBL/GenBank/DDBJ whole genome shotgun (WGS) entry which is preliminary data.</text>
</comment>
<evidence type="ECO:0000313" key="3">
    <source>
        <dbReference type="Proteomes" id="UP000887013"/>
    </source>
</evidence>